<organism evidence="1">
    <name type="scientific">candidate division WOR-3 bacterium</name>
    <dbReference type="NCBI Taxonomy" id="2052148"/>
    <lineage>
        <taxon>Bacteria</taxon>
        <taxon>Bacteria division WOR-3</taxon>
    </lineage>
</organism>
<comment type="caution">
    <text evidence="1">The sequence shown here is derived from an EMBL/GenBank/DDBJ whole genome shotgun (WGS) entry which is preliminary data.</text>
</comment>
<dbReference type="AlphaFoldDB" id="A0A7V4E5H5"/>
<name>A0A7V4E5H5_UNCW3</name>
<accession>A0A7V4E5H5</accession>
<protein>
    <recommendedName>
        <fullName evidence="2">DUF2279 domain-containing protein</fullName>
    </recommendedName>
</protein>
<sequence length="87" mass="9860">MSSLVFCLVLLTQSDPWWAKDKVRHFATAYVLTKAAMQTGMEKKYSAGIVISLSVVKEIYDKKVKKTSFSFKDLLYDLGGVALSYWL</sequence>
<evidence type="ECO:0000313" key="1">
    <source>
        <dbReference type="EMBL" id="HGL17801.1"/>
    </source>
</evidence>
<dbReference type="EMBL" id="DTDJ01000036">
    <property type="protein sequence ID" value="HGL17801.1"/>
    <property type="molecule type" value="Genomic_DNA"/>
</dbReference>
<reference evidence="1" key="1">
    <citation type="journal article" date="2020" name="mSystems">
        <title>Genome- and Community-Level Interaction Insights into Carbon Utilization and Element Cycling Functions of Hydrothermarchaeota in Hydrothermal Sediment.</title>
        <authorList>
            <person name="Zhou Z."/>
            <person name="Liu Y."/>
            <person name="Xu W."/>
            <person name="Pan J."/>
            <person name="Luo Z.H."/>
            <person name="Li M."/>
        </authorList>
    </citation>
    <scope>NUCLEOTIDE SEQUENCE [LARGE SCALE GENOMIC DNA]</scope>
    <source>
        <strain evidence="1">SpSt-69</strain>
    </source>
</reference>
<evidence type="ECO:0008006" key="2">
    <source>
        <dbReference type="Google" id="ProtNLM"/>
    </source>
</evidence>
<proteinExistence type="predicted"/>
<gene>
    <name evidence="1" type="ORF">ENU66_05710</name>
</gene>